<proteinExistence type="predicted"/>
<dbReference type="InterPro" id="IPR007712">
    <property type="entry name" value="RelE/ParE_toxin"/>
</dbReference>
<name>A0A8J8CJ17_9ARCH</name>
<organism evidence="2 4">
    <name type="scientific">Candidatus Altarchaeum hamiconexum</name>
    <dbReference type="NCBI Taxonomy" id="1803513"/>
    <lineage>
        <taxon>Archaea</taxon>
        <taxon>Candidatus Altarchaeota</taxon>
        <taxon>Candidatus Altiarchaeia</taxon>
        <taxon>Candidatus Altarchaeales</taxon>
        <taxon>Candidatus Altarchaeaceae</taxon>
        <taxon>Candidatus Altarchaeum</taxon>
    </lineage>
</organism>
<dbReference type="EMBL" id="JAACQH010000013">
    <property type="protein sequence ID" value="NCS90983.1"/>
    <property type="molecule type" value="Genomic_DNA"/>
</dbReference>
<dbReference type="Proteomes" id="UP000768163">
    <property type="component" value="Unassembled WGS sequence"/>
</dbReference>
<evidence type="ECO:0000313" key="4">
    <source>
        <dbReference type="Proteomes" id="UP000768163"/>
    </source>
</evidence>
<evidence type="ECO:0000313" key="2">
    <source>
        <dbReference type="EMBL" id="NCN64589.1"/>
    </source>
</evidence>
<reference evidence="2" key="1">
    <citation type="submission" date="2019-11" db="EMBL/GenBank/DDBJ databases">
        <title>Lipid analysis of CO2-rich subsurface aquifers suggests an autotrophy-based deep biosphere with lysolipids enriched in CPR bacteria.</title>
        <authorList>
            <person name="Probst A.J."/>
            <person name="Elling F.J."/>
            <person name="Castelle C.J."/>
            <person name="Zhu Q."/>
            <person name="Elvert M."/>
            <person name="Birarda G."/>
            <person name="Holman H.-Y."/>
            <person name="Lane K.R."/>
            <person name="Ladd B."/>
            <person name="Ryan M.C."/>
            <person name="Woyke T."/>
            <person name="Hinrichs K.-U."/>
            <person name="Banfield J.F."/>
        </authorList>
    </citation>
    <scope>NUCLEOTIDE SEQUENCE</scope>
    <source>
        <strain evidence="2">CG_2015-01_33_1645</strain>
        <strain evidence="3">CG_2015-04_33_537</strain>
    </source>
</reference>
<gene>
    <name evidence="3" type="ORF">GW779_00960</name>
    <name evidence="2" type="ORF">GW910_00700</name>
</gene>
<dbReference type="PANTHER" id="PTHR38813:SF1">
    <property type="entry name" value="TOXIN RELE1-RELATED"/>
    <property type="match status" value="1"/>
</dbReference>
<dbReference type="EMBL" id="JAACVF010000016">
    <property type="protein sequence ID" value="NCN64589.1"/>
    <property type="molecule type" value="Genomic_DNA"/>
</dbReference>
<dbReference type="Pfam" id="PF05016">
    <property type="entry name" value="ParE_toxin"/>
    <property type="match status" value="1"/>
</dbReference>
<dbReference type="SUPFAM" id="SSF143011">
    <property type="entry name" value="RelE-like"/>
    <property type="match status" value="1"/>
</dbReference>
<keyword evidence="1" id="KW-1277">Toxin-antitoxin system</keyword>
<evidence type="ECO:0000313" key="3">
    <source>
        <dbReference type="EMBL" id="NCS90983.1"/>
    </source>
</evidence>
<dbReference type="Gene3D" id="3.30.2310.20">
    <property type="entry name" value="RelE-like"/>
    <property type="match status" value="1"/>
</dbReference>
<protein>
    <submittedName>
        <fullName evidence="2">Type II toxin-antitoxin system RelE/ParE family toxin</fullName>
    </submittedName>
</protein>
<dbReference type="Proteomes" id="UP000738826">
    <property type="component" value="Unassembled WGS sequence"/>
</dbReference>
<dbReference type="PANTHER" id="PTHR38813">
    <property type="match status" value="1"/>
</dbReference>
<dbReference type="InterPro" id="IPR035093">
    <property type="entry name" value="RelE/ParE_toxin_dom_sf"/>
</dbReference>
<accession>A0A8J8CJ17</accession>
<dbReference type="AlphaFoldDB" id="A0A8J8CJ17"/>
<comment type="caution">
    <text evidence="2">The sequence shown here is derived from an EMBL/GenBank/DDBJ whole genome shotgun (WGS) entry which is preliminary data.</text>
</comment>
<dbReference type="InterPro" id="IPR052747">
    <property type="entry name" value="TA_system_RelE_toxin"/>
</dbReference>
<sequence length="86" mass="10408">MYSIELSQRSQKFLEKLDDHIRKRIEDRLINLGETSIPSDTKFICRDMGDKVFRYHIGDYRVLYKVKEREEIILIAKIDKRGRVYD</sequence>
<evidence type="ECO:0000256" key="1">
    <source>
        <dbReference type="ARBA" id="ARBA00022649"/>
    </source>
</evidence>